<dbReference type="InterPro" id="IPR029041">
    <property type="entry name" value="FAD-linked_oxidoreductase-like"/>
</dbReference>
<dbReference type="GO" id="GO:0035999">
    <property type="term" value="P:tetrahydrofolate interconversion"/>
    <property type="evidence" value="ECO:0007669"/>
    <property type="project" value="UniProtKB-UniPathway"/>
</dbReference>
<organism evidence="10 11">
    <name type="scientific">Desulfotignum phosphitoxidans DSM 13687</name>
    <dbReference type="NCBI Taxonomy" id="1286635"/>
    <lineage>
        <taxon>Bacteria</taxon>
        <taxon>Pseudomonadati</taxon>
        <taxon>Thermodesulfobacteriota</taxon>
        <taxon>Desulfobacteria</taxon>
        <taxon>Desulfobacterales</taxon>
        <taxon>Desulfobacteraceae</taxon>
        <taxon>Desulfotignum</taxon>
    </lineage>
</organism>
<evidence type="ECO:0000256" key="7">
    <source>
        <dbReference type="ARBA" id="ARBA00034478"/>
    </source>
</evidence>
<comment type="catalytic activity">
    <reaction evidence="8">
        <text>(6S)-5-methyl-5,6,7,8-tetrahydrofolate + NAD(+) = (6R)-5,10-methylene-5,6,7,8-tetrahydrofolate + NADH + H(+)</text>
        <dbReference type="Rhea" id="RHEA:19821"/>
        <dbReference type="ChEBI" id="CHEBI:15378"/>
        <dbReference type="ChEBI" id="CHEBI:15636"/>
        <dbReference type="ChEBI" id="CHEBI:18608"/>
        <dbReference type="ChEBI" id="CHEBI:57540"/>
        <dbReference type="ChEBI" id="CHEBI:57945"/>
        <dbReference type="EC" id="1.5.1.54"/>
    </reaction>
    <physiologicalReaction direction="right-to-left" evidence="8">
        <dbReference type="Rhea" id="RHEA:19823"/>
    </physiologicalReaction>
</comment>
<evidence type="ECO:0000256" key="4">
    <source>
        <dbReference type="ARBA" id="ARBA00022630"/>
    </source>
</evidence>
<evidence type="ECO:0000256" key="3">
    <source>
        <dbReference type="ARBA" id="ARBA00006743"/>
    </source>
</evidence>
<keyword evidence="6 9" id="KW-0560">Oxidoreductase</keyword>
<dbReference type="GO" id="GO:0005829">
    <property type="term" value="C:cytosol"/>
    <property type="evidence" value="ECO:0007669"/>
    <property type="project" value="TreeGrafter"/>
</dbReference>
<dbReference type="EMBL" id="APJX01000005">
    <property type="protein sequence ID" value="EMS79235.1"/>
    <property type="molecule type" value="Genomic_DNA"/>
</dbReference>
<dbReference type="RefSeq" id="WP_006966325.1">
    <property type="nucleotide sequence ID" value="NZ_APJX01000005.1"/>
</dbReference>
<evidence type="ECO:0000256" key="6">
    <source>
        <dbReference type="ARBA" id="ARBA00023002"/>
    </source>
</evidence>
<evidence type="ECO:0000256" key="9">
    <source>
        <dbReference type="RuleBase" id="RU003862"/>
    </source>
</evidence>
<dbReference type="InterPro" id="IPR003171">
    <property type="entry name" value="Mehydrof_redctse-like"/>
</dbReference>
<keyword evidence="5 9" id="KW-0274">FAD</keyword>
<evidence type="ECO:0000256" key="2">
    <source>
        <dbReference type="ARBA" id="ARBA00004777"/>
    </source>
</evidence>
<dbReference type="PATRIC" id="fig|1286635.3.peg.2630"/>
<dbReference type="Proteomes" id="UP000014216">
    <property type="component" value="Unassembled WGS sequence"/>
</dbReference>
<keyword evidence="11" id="KW-1185">Reference proteome</keyword>
<dbReference type="SUPFAM" id="SSF51730">
    <property type="entry name" value="FAD-linked oxidoreductase"/>
    <property type="match status" value="1"/>
</dbReference>
<dbReference type="OrthoDB" id="5428919at2"/>
<dbReference type="PANTHER" id="PTHR45754">
    <property type="entry name" value="METHYLENETETRAHYDROFOLATE REDUCTASE"/>
    <property type="match status" value="1"/>
</dbReference>
<sequence length="290" mass="31291">MSFKAKLSSGERVILAEMDTPKGVDISNMISHARFLKSRVDAVVLPDLDTGVMHLNALAGGAILTQQGLEPVIHVYGRDRNRMALQGDLLAAHVLGIHNLMVVQGEEMINGDHPDAKIVDDVDELGILKMIQTLMAGTDLAGFELHGKPEFIPGIAVPPIADEDQLTQAVADAGAKIAAGAGYIVLQPVFDLDFYKKIIHAFSSLNVPVIASVFLLKNVGMARYISINDPTSRLSEDVIRRIRQAKDRDTECVAIAGEMIRSLKEISQGIKISALGWEDKLPAILDSAGL</sequence>
<comment type="cofactor">
    <cofactor evidence="1 9">
        <name>FAD</name>
        <dbReference type="ChEBI" id="CHEBI:57692"/>
    </cofactor>
</comment>
<comment type="similarity">
    <text evidence="3 9">Belongs to the methylenetetrahydrofolate reductase family.</text>
</comment>
<dbReference type="GO" id="GO:0071949">
    <property type="term" value="F:FAD binding"/>
    <property type="evidence" value="ECO:0007669"/>
    <property type="project" value="TreeGrafter"/>
</dbReference>
<accession>S0FX01</accession>
<comment type="caution">
    <text evidence="10">The sequence shown here is derived from an EMBL/GenBank/DDBJ whole genome shotgun (WGS) entry which is preliminary data.</text>
</comment>
<dbReference type="UniPathway" id="UPA00193"/>
<dbReference type="AlphaFoldDB" id="S0FX01"/>
<evidence type="ECO:0000313" key="11">
    <source>
        <dbReference type="Proteomes" id="UP000014216"/>
    </source>
</evidence>
<proteinExistence type="inferred from homology"/>
<dbReference type="Gene3D" id="3.20.20.220">
    <property type="match status" value="1"/>
</dbReference>
<evidence type="ECO:0000256" key="8">
    <source>
        <dbReference type="ARBA" id="ARBA00048628"/>
    </source>
</evidence>
<dbReference type="GO" id="GO:0106312">
    <property type="term" value="F:methylenetetrahydrofolate reductase (NADH) activity"/>
    <property type="evidence" value="ECO:0007669"/>
    <property type="project" value="UniProtKB-EC"/>
</dbReference>
<protein>
    <recommendedName>
        <fullName evidence="9">Methylenetetrahydrofolate reductase</fullName>
    </recommendedName>
</protein>
<comment type="pathway">
    <text evidence="2 9">One-carbon metabolism; tetrahydrofolate interconversion.</text>
</comment>
<evidence type="ECO:0000256" key="5">
    <source>
        <dbReference type="ARBA" id="ARBA00022827"/>
    </source>
</evidence>
<evidence type="ECO:0000256" key="1">
    <source>
        <dbReference type="ARBA" id="ARBA00001974"/>
    </source>
</evidence>
<reference evidence="10 11" key="1">
    <citation type="journal article" date="2013" name="Genome Announc.">
        <title>Draft Genome Sequence of Desulfotignum phosphitoxidans DSM 13687 Strain FiPS-3.</title>
        <authorList>
            <person name="Poehlein A."/>
            <person name="Daniel R."/>
            <person name="Simeonova D.D."/>
        </authorList>
    </citation>
    <scope>NUCLEOTIDE SEQUENCE [LARGE SCALE GENOMIC DNA]</scope>
    <source>
        <strain evidence="10 11">DSM 13687</strain>
    </source>
</reference>
<comment type="pathway">
    <text evidence="7">Amino-acid biosynthesis; L-methionine biosynthesis via de novo pathway.</text>
</comment>
<name>S0FX01_9BACT</name>
<dbReference type="PANTHER" id="PTHR45754:SF3">
    <property type="entry name" value="METHYLENETETRAHYDROFOLATE REDUCTASE (NADPH)"/>
    <property type="match status" value="1"/>
</dbReference>
<gene>
    <name evidence="10" type="ORF">Dpo_5c01590</name>
</gene>
<dbReference type="Pfam" id="PF02219">
    <property type="entry name" value="MTHFR"/>
    <property type="match status" value="1"/>
</dbReference>
<evidence type="ECO:0000313" key="10">
    <source>
        <dbReference type="EMBL" id="EMS79235.1"/>
    </source>
</evidence>
<dbReference type="GO" id="GO:0009086">
    <property type="term" value="P:methionine biosynthetic process"/>
    <property type="evidence" value="ECO:0007669"/>
    <property type="project" value="TreeGrafter"/>
</dbReference>
<keyword evidence="4 9" id="KW-0285">Flavoprotein</keyword>